<organism evidence="2 3">
    <name type="scientific">Variovorax terrae</name>
    <dbReference type="NCBI Taxonomy" id="2923278"/>
    <lineage>
        <taxon>Bacteria</taxon>
        <taxon>Pseudomonadati</taxon>
        <taxon>Pseudomonadota</taxon>
        <taxon>Betaproteobacteria</taxon>
        <taxon>Burkholderiales</taxon>
        <taxon>Comamonadaceae</taxon>
        <taxon>Variovorax</taxon>
    </lineage>
</organism>
<dbReference type="PANTHER" id="PTHR21366:SF22">
    <property type="entry name" value="VOC DOMAIN-CONTAINING PROTEIN"/>
    <property type="match status" value="1"/>
</dbReference>
<dbReference type="RefSeq" id="WP_243305956.1">
    <property type="nucleotide sequence ID" value="NZ_JALGBI010000001.1"/>
</dbReference>
<evidence type="ECO:0000313" key="2">
    <source>
        <dbReference type="EMBL" id="MCJ0763363.1"/>
    </source>
</evidence>
<gene>
    <name evidence="2" type="ORF">MMF98_09085</name>
</gene>
<name>A0A9X1VU98_9BURK</name>
<protein>
    <submittedName>
        <fullName evidence="2">VOC family protein</fullName>
    </submittedName>
</protein>
<dbReference type="SUPFAM" id="SSF54593">
    <property type="entry name" value="Glyoxalase/Bleomycin resistance protein/Dihydroxybiphenyl dioxygenase"/>
    <property type="match status" value="1"/>
</dbReference>
<dbReference type="InterPro" id="IPR029068">
    <property type="entry name" value="Glyas_Bleomycin-R_OHBP_Dase"/>
</dbReference>
<dbReference type="AlphaFoldDB" id="A0A9X1VU98"/>
<dbReference type="InterPro" id="IPR004360">
    <property type="entry name" value="Glyas_Fos-R_dOase_dom"/>
</dbReference>
<dbReference type="Proteomes" id="UP001139447">
    <property type="component" value="Unassembled WGS sequence"/>
</dbReference>
<keyword evidence="3" id="KW-1185">Reference proteome</keyword>
<sequence length="131" mass="14037">MQFGYTIIYVEDVAQTITFYEAAFGLQRRFLHEGGDYGELETGSTALAFSSLKLMAQLGKNPQRASAGAPCFEIAFTTPDVAAAVARAVSAGARLVQAPEQMSWGQTVAYVADRNEVLVELCTPMVPPAQA</sequence>
<dbReference type="EMBL" id="JALGBI010000001">
    <property type="protein sequence ID" value="MCJ0763363.1"/>
    <property type="molecule type" value="Genomic_DNA"/>
</dbReference>
<dbReference type="InterPro" id="IPR037523">
    <property type="entry name" value="VOC_core"/>
</dbReference>
<dbReference type="CDD" id="cd07264">
    <property type="entry name" value="VOC_like"/>
    <property type="match status" value="1"/>
</dbReference>
<comment type="caution">
    <text evidence="2">The sequence shown here is derived from an EMBL/GenBank/DDBJ whole genome shotgun (WGS) entry which is preliminary data.</text>
</comment>
<accession>A0A9X1VU98</accession>
<evidence type="ECO:0000313" key="3">
    <source>
        <dbReference type="Proteomes" id="UP001139447"/>
    </source>
</evidence>
<dbReference type="InterPro" id="IPR050383">
    <property type="entry name" value="GlyoxalaseI/FosfomycinResist"/>
</dbReference>
<proteinExistence type="predicted"/>
<dbReference type="PANTHER" id="PTHR21366">
    <property type="entry name" value="GLYOXALASE FAMILY PROTEIN"/>
    <property type="match status" value="1"/>
</dbReference>
<dbReference type="Pfam" id="PF00903">
    <property type="entry name" value="Glyoxalase"/>
    <property type="match status" value="1"/>
</dbReference>
<evidence type="ECO:0000259" key="1">
    <source>
        <dbReference type="PROSITE" id="PS51819"/>
    </source>
</evidence>
<feature type="domain" description="VOC" evidence="1">
    <location>
        <begin position="2"/>
        <end position="124"/>
    </location>
</feature>
<dbReference type="PROSITE" id="PS51819">
    <property type="entry name" value="VOC"/>
    <property type="match status" value="1"/>
</dbReference>
<reference evidence="2" key="1">
    <citation type="submission" date="2022-03" db="EMBL/GenBank/DDBJ databases">
        <authorList>
            <person name="Woo C.Y."/>
        </authorList>
    </citation>
    <scope>NUCLEOTIDE SEQUENCE</scope>
    <source>
        <strain evidence="2">CYS-02</strain>
    </source>
</reference>
<dbReference type="Gene3D" id="3.10.180.10">
    <property type="entry name" value="2,3-Dihydroxybiphenyl 1,2-Dioxygenase, domain 1"/>
    <property type="match status" value="1"/>
</dbReference>